<feature type="transmembrane region" description="Helical" evidence="2">
    <location>
        <begin position="94"/>
        <end position="115"/>
    </location>
</feature>
<feature type="transmembrane region" description="Helical" evidence="2">
    <location>
        <begin position="145"/>
        <end position="165"/>
    </location>
</feature>
<keyword evidence="2" id="KW-0472">Membrane</keyword>
<organism evidence="4 5">
    <name type="scientific">Lottiidibacillus patelloidae</name>
    <dbReference type="NCBI Taxonomy" id="2670334"/>
    <lineage>
        <taxon>Bacteria</taxon>
        <taxon>Bacillati</taxon>
        <taxon>Bacillota</taxon>
        <taxon>Bacilli</taxon>
        <taxon>Bacillales</taxon>
        <taxon>Bacillaceae</taxon>
        <taxon>Lottiidibacillus</taxon>
    </lineage>
</organism>
<sequence>MEIQISTVVLTLLFLIVFILDYKYRIIPNWLTVSTILVAWMTALILGGFSLFLTSLLGTLVGFLILFIPFALGGVGGGDVKFLAAVGSLTSLPFLLKIVLFGLIVGGLTSIFVMLKNSEIKGFKQFIYALFLRKYLPNNLVKGHAIPLGSCISLAGLILIGFQLLR</sequence>
<dbReference type="InterPro" id="IPR050882">
    <property type="entry name" value="Prepilin_peptidase/N-MTase"/>
</dbReference>
<feature type="transmembrane region" description="Helical" evidence="2">
    <location>
        <begin position="30"/>
        <end position="49"/>
    </location>
</feature>
<dbReference type="GO" id="GO:0004190">
    <property type="term" value="F:aspartic-type endopeptidase activity"/>
    <property type="evidence" value="ECO:0007669"/>
    <property type="project" value="InterPro"/>
</dbReference>
<evidence type="ECO:0000313" key="5">
    <source>
        <dbReference type="Proteomes" id="UP000217083"/>
    </source>
</evidence>
<name>A0A263BUM1_9BACI</name>
<feature type="transmembrane region" description="Helical" evidence="2">
    <location>
        <begin position="7"/>
        <end position="24"/>
    </location>
</feature>
<comment type="caution">
    <text evidence="4">The sequence shown here is derived from an EMBL/GenBank/DDBJ whole genome shotgun (WGS) entry which is preliminary data.</text>
</comment>
<dbReference type="GO" id="GO:0006465">
    <property type="term" value="P:signal peptide processing"/>
    <property type="evidence" value="ECO:0007669"/>
    <property type="project" value="TreeGrafter"/>
</dbReference>
<evidence type="ECO:0000259" key="3">
    <source>
        <dbReference type="Pfam" id="PF01478"/>
    </source>
</evidence>
<comment type="similarity">
    <text evidence="1">Belongs to the peptidase A24 family.</text>
</comment>
<dbReference type="RefSeq" id="WP_094924607.1">
    <property type="nucleotide sequence ID" value="NZ_NPIA01000004.1"/>
</dbReference>
<dbReference type="Pfam" id="PF01478">
    <property type="entry name" value="Peptidase_A24"/>
    <property type="match status" value="1"/>
</dbReference>
<dbReference type="AlphaFoldDB" id="A0A263BUM1"/>
<dbReference type="InterPro" id="IPR000045">
    <property type="entry name" value="Prepilin_IV_endopep_pep"/>
</dbReference>
<evidence type="ECO:0000256" key="1">
    <source>
        <dbReference type="ARBA" id="ARBA00005801"/>
    </source>
</evidence>
<keyword evidence="2" id="KW-1133">Transmembrane helix</keyword>
<dbReference type="PANTHER" id="PTHR30487:SF0">
    <property type="entry name" value="PREPILIN LEADER PEPTIDASE_N-METHYLTRANSFERASE-RELATED"/>
    <property type="match status" value="1"/>
</dbReference>
<evidence type="ECO:0000313" key="4">
    <source>
        <dbReference type="EMBL" id="OZM57017.1"/>
    </source>
</evidence>
<keyword evidence="2" id="KW-0812">Transmembrane</keyword>
<feature type="transmembrane region" description="Helical" evidence="2">
    <location>
        <begin position="56"/>
        <end position="74"/>
    </location>
</feature>
<evidence type="ECO:0000256" key="2">
    <source>
        <dbReference type="SAM" id="Phobius"/>
    </source>
</evidence>
<dbReference type="EMBL" id="NPIA01000004">
    <property type="protein sequence ID" value="OZM57017.1"/>
    <property type="molecule type" value="Genomic_DNA"/>
</dbReference>
<protein>
    <recommendedName>
        <fullName evidence="3">Prepilin type IV endopeptidase peptidase domain-containing protein</fullName>
    </recommendedName>
</protein>
<dbReference type="Proteomes" id="UP000217083">
    <property type="component" value="Unassembled WGS sequence"/>
</dbReference>
<accession>A0A263BUM1</accession>
<gene>
    <name evidence="4" type="ORF">CIB95_09615</name>
</gene>
<dbReference type="Gene3D" id="1.20.120.1220">
    <property type="match status" value="1"/>
</dbReference>
<proteinExistence type="inferred from homology"/>
<feature type="domain" description="Prepilin type IV endopeptidase peptidase" evidence="3">
    <location>
        <begin position="9"/>
        <end position="110"/>
    </location>
</feature>
<dbReference type="GO" id="GO:0005886">
    <property type="term" value="C:plasma membrane"/>
    <property type="evidence" value="ECO:0007669"/>
    <property type="project" value="TreeGrafter"/>
</dbReference>
<keyword evidence="5" id="KW-1185">Reference proteome</keyword>
<reference evidence="5" key="1">
    <citation type="submission" date="2017-08" db="EMBL/GenBank/DDBJ databases">
        <authorList>
            <person name="Huang Z."/>
        </authorList>
    </citation>
    <scope>NUCLEOTIDE SEQUENCE [LARGE SCALE GENOMIC DNA]</scope>
    <source>
        <strain evidence="5">SA5d-4</strain>
    </source>
</reference>
<dbReference type="PANTHER" id="PTHR30487">
    <property type="entry name" value="TYPE 4 PREPILIN-LIKE PROTEINS LEADER PEPTIDE-PROCESSING ENZYME"/>
    <property type="match status" value="1"/>
</dbReference>
<reference evidence="4 5" key="2">
    <citation type="submission" date="2017-09" db="EMBL/GenBank/DDBJ databases">
        <title>Bacillus patelloidae sp. nov., isolated from the intestinal tract of a marine limpet.</title>
        <authorList>
            <person name="Liu R."/>
            <person name="Dong C."/>
            <person name="Shao Z."/>
        </authorList>
    </citation>
    <scope>NUCLEOTIDE SEQUENCE [LARGE SCALE GENOMIC DNA]</scope>
    <source>
        <strain evidence="4 5">SA5d-4</strain>
    </source>
</reference>